<dbReference type="AlphaFoldDB" id="A0A9P6NNV4"/>
<dbReference type="PANTHER" id="PTHR35396">
    <property type="entry name" value="SMALL SECRETED PROTEIN"/>
    <property type="match status" value="1"/>
</dbReference>
<proteinExistence type="predicted"/>
<evidence type="ECO:0000313" key="2">
    <source>
        <dbReference type="EMBL" id="KAG0150570.1"/>
    </source>
</evidence>
<dbReference type="Proteomes" id="UP000886653">
    <property type="component" value="Unassembled WGS sequence"/>
</dbReference>
<evidence type="ECO:0000256" key="1">
    <source>
        <dbReference type="SAM" id="SignalP"/>
    </source>
</evidence>
<dbReference type="EMBL" id="MU167218">
    <property type="protein sequence ID" value="KAG0150570.1"/>
    <property type="molecule type" value="Genomic_DNA"/>
</dbReference>
<protein>
    <submittedName>
        <fullName evidence="2">Uncharacterized protein</fullName>
    </submittedName>
</protein>
<evidence type="ECO:0000313" key="3">
    <source>
        <dbReference type="Proteomes" id="UP000886653"/>
    </source>
</evidence>
<organism evidence="2 3">
    <name type="scientific">Cronartium quercuum f. sp. fusiforme G11</name>
    <dbReference type="NCBI Taxonomy" id="708437"/>
    <lineage>
        <taxon>Eukaryota</taxon>
        <taxon>Fungi</taxon>
        <taxon>Dikarya</taxon>
        <taxon>Basidiomycota</taxon>
        <taxon>Pucciniomycotina</taxon>
        <taxon>Pucciniomycetes</taxon>
        <taxon>Pucciniales</taxon>
        <taxon>Coleosporiaceae</taxon>
        <taxon>Cronartium</taxon>
    </lineage>
</organism>
<dbReference type="PANTHER" id="PTHR35396:SF1">
    <property type="entry name" value="SMALL SECRETED PROTEIN"/>
    <property type="match status" value="1"/>
</dbReference>
<keyword evidence="3" id="KW-1185">Reference proteome</keyword>
<comment type="caution">
    <text evidence="2">The sequence shown here is derived from an EMBL/GenBank/DDBJ whole genome shotgun (WGS) entry which is preliminary data.</text>
</comment>
<sequence length="209" mass="23753">MGLILKRFDFFLFWIMILNWVPLTLSNWDEATGHLHDYKPTLEWRSKNFLQLFATFQVNHKDDGYHGCPYGQCCAYTVIPNPEDMISDFTDWHVFFWHNLGGLPGPGTNPISDPQTGQWGYETSDGKFHLGLPDYSEREQGHDSNYPNFELPSPWPENLIPISLSKQPFHPKCGIKNGPNCDPGQILGKGTYVPAPASSYSPPEHSKLV</sequence>
<feature type="chain" id="PRO_5040331470" evidence="1">
    <location>
        <begin position="27"/>
        <end position="209"/>
    </location>
</feature>
<dbReference type="OrthoDB" id="160054at2759"/>
<accession>A0A9P6NNV4</accession>
<keyword evidence="1" id="KW-0732">Signal</keyword>
<feature type="signal peptide" evidence="1">
    <location>
        <begin position="1"/>
        <end position="26"/>
    </location>
</feature>
<gene>
    <name evidence="2" type="ORF">CROQUDRAFT_38069</name>
</gene>
<reference evidence="2" key="1">
    <citation type="submission" date="2013-11" db="EMBL/GenBank/DDBJ databases">
        <title>Genome sequence of the fusiform rust pathogen reveals effectors for host alternation and coevolution with pine.</title>
        <authorList>
            <consortium name="DOE Joint Genome Institute"/>
            <person name="Smith K."/>
            <person name="Pendleton A."/>
            <person name="Kubisiak T."/>
            <person name="Anderson C."/>
            <person name="Salamov A."/>
            <person name="Aerts A."/>
            <person name="Riley R."/>
            <person name="Clum A."/>
            <person name="Lindquist E."/>
            <person name="Ence D."/>
            <person name="Campbell M."/>
            <person name="Kronenberg Z."/>
            <person name="Feau N."/>
            <person name="Dhillon B."/>
            <person name="Hamelin R."/>
            <person name="Burleigh J."/>
            <person name="Smith J."/>
            <person name="Yandell M."/>
            <person name="Nelson C."/>
            <person name="Grigoriev I."/>
            <person name="Davis J."/>
        </authorList>
    </citation>
    <scope>NUCLEOTIDE SEQUENCE</scope>
    <source>
        <strain evidence="2">G11</strain>
    </source>
</reference>
<name>A0A9P6NNV4_9BASI</name>